<organism evidence="16 17">
    <name type="scientific">Takifugu flavidus</name>
    <name type="common">sansaifugu</name>
    <dbReference type="NCBI Taxonomy" id="433684"/>
    <lineage>
        <taxon>Eukaryota</taxon>
        <taxon>Metazoa</taxon>
        <taxon>Chordata</taxon>
        <taxon>Craniata</taxon>
        <taxon>Vertebrata</taxon>
        <taxon>Euteleostomi</taxon>
        <taxon>Actinopterygii</taxon>
        <taxon>Neopterygii</taxon>
        <taxon>Teleostei</taxon>
        <taxon>Neoteleostei</taxon>
        <taxon>Acanthomorphata</taxon>
        <taxon>Eupercaria</taxon>
        <taxon>Tetraodontiformes</taxon>
        <taxon>Tetradontoidea</taxon>
        <taxon>Tetraodontidae</taxon>
        <taxon>Takifugu</taxon>
    </lineage>
</organism>
<dbReference type="Proteomes" id="UP000324091">
    <property type="component" value="Chromosome 14"/>
</dbReference>
<dbReference type="GO" id="GO:0000981">
    <property type="term" value="F:DNA-binding transcription factor activity, RNA polymerase II-specific"/>
    <property type="evidence" value="ECO:0007669"/>
    <property type="project" value="TreeGrafter"/>
</dbReference>
<keyword evidence="5" id="KW-0805">Transcription regulation</keyword>
<dbReference type="Gene3D" id="1.10.30.10">
    <property type="entry name" value="High mobility group box domain"/>
    <property type="match status" value="1"/>
</dbReference>
<dbReference type="CDD" id="cd21989">
    <property type="entry name" value="HMG-box_HBP2"/>
    <property type="match status" value="1"/>
</dbReference>
<sequence>MKGGGRKEPPVGGEVTCKRPKRKCLQWHPLLSKKALDFSEEEEEEDEEELEKVSARERVLRPPPEPPQTPQFPTRSQQAELFRQAQGSPPQCGSTTEEVEEDSNEQRARRPMNAFLLFCKRHRSLVRQEHPRLDNRGATKILADWWAVLEPKEKQKYTDMAKEYKDAFMKANPGYRWCPTTSKPVKSSPCQPVNNARKKVWSYPSSSGVAKDTTAKRVPKAESMPQFNFAMADPTKMGGLSMLLLAGEHALSNREMPSDTKPSLPDKACEGRSFPGHTEETSGTMANRVPDVAESKAKPVLPPAAESSLSAAPEGKPCRQSALFQLAEMCLASEAGKMDLVQPCPEDSSSLQLTTIKPEIKKEMADADGGPPASDSGPFSTSSTSTDTAPPPPNAQNAPVKKSKKSAGAQSHDKGETPCSAKKTHLQHAESNVEREEKPKKKPKRSSGSTNAVVSKKKKKPDVAEAEKVAEVIGGQGGANGSSLVMVKGENEAVSPKTEEAVPDLEMPDLSGSVAEAHQPPCSPADVQPKEDAQGKEASEASFENCGSRKSERRCKGALYKTLVSEGMLTSLRANIDRGKKGAFRAFDHDASDDSWTVSQMGPSNPKKPKKSKAKDESSQGLGKLEEEFERKFNSLPQYSPMTFDKKGASVTKKKTESPTAQEELFKGKKGSSPSKKKPSFPKIVFKPKHRKDKPGALEKAVAVAVAAAAAERDSILLDPPFNAKTYDPGPTVGAEAQGTTSKENLVGSQKRKARKNKIIHLVRTADGTVSLFEGDKTRDLNQEEEMKPLPQQNLCNDQGCYSISTGEEAQRSCGAPELPAFFSLAALAEVAAMENVNGAQRGLTDPQEKELGQTPLLC</sequence>
<feature type="compositionally biased region" description="Low complexity" evidence="14">
    <location>
        <begin position="372"/>
        <end position="388"/>
    </location>
</feature>
<feature type="region of interest" description="Disordered" evidence="14">
    <location>
        <begin position="719"/>
        <end position="750"/>
    </location>
</feature>
<keyword evidence="7" id="KW-0804">Transcription</keyword>
<proteinExistence type="predicted"/>
<evidence type="ECO:0000256" key="13">
    <source>
        <dbReference type="PROSITE-ProRule" id="PRU00267"/>
    </source>
</evidence>
<keyword evidence="2" id="KW-1017">Isopeptide bond</keyword>
<feature type="compositionally biased region" description="Basic and acidic residues" evidence="14">
    <location>
        <begin position="51"/>
        <end position="60"/>
    </location>
</feature>
<feature type="compositionally biased region" description="Basic and acidic residues" evidence="14">
    <location>
        <begin position="427"/>
        <end position="439"/>
    </location>
</feature>
<dbReference type="InterPro" id="IPR049523">
    <property type="entry name" value="BBX_HMG-box"/>
</dbReference>
<evidence type="ECO:0000256" key="3">
    <source>
        <dbReference type="ARBA" id="ARBA00022553"/>
    </source>
</evidence>
<reference evidence="16 17" key="1">
    <citation type="submission" date="2019-04" db="EMBL/GenBank/DDBJ databases">
        <title>Chromosome genome assembly for Takifugu flavidus.</title>
        <authorList>
            <person name="Xiao S."/>
        </authorList>
    </citation>
    <scope>NUCLEOTIDE SEQUENCE [LARGE SCALE GENOMIC DNA]</scope>
    <source>
        <strain evidence="16">HTHZ2018</strain>
        <tissue evidence="16">Muscle</tissue>
    </source>
</reference>
<feature type="compositionally biased region" description="Polar residues" evidence="14">
    <location>
        <begin position="738"/>
        <end position="748"/>
    </location>
</feature>
<feature type="compositionally biased region" description="Basic and acidic residues" evidence="14">
    <location>
        <begin position="461"/>
        <end position="470"/>
    </location>
</feature>
<dbReference type="EMBL" id="RHFK02000006">
    <property type="protein sequence ID" value="TWW74269.1"/>
    <property type="molecule type" value="Genomic_DNA"/>
</dbReference>
<dbReference type="Pfam" id="PF00505">
    <property type="entry name" value="HMG_box"/>
    <property type="match status" value="1"/>
</dbReference>
<evidence type="ECO:0000256" key="11">
    <source>
        <dbReference type="ARBA" id="ARBA00082639"/>
    </source>
</evidence>
<dbReference type="FunFam" id="1.10.30.10:FF:000014">
    <property type="entry name" value="HMG box transcription factor BBX"/>
    <property type="match status" value="1"/>
</dbReference>
<dbReference type="Pfam" id="PF09667">
    <property type="entry name" value="DUF2028"/>
    <property type="match status" value="2"/>
</dbReference>
<dbReference type="GO" id="GO:0000977">
    <property type="term" value="F:RNA polymerase II transcription regulatory region sequence-specific DNA binding"/>
    <property type="evidence" value="ECO:0007669"/>
    <property type="project" value="TreeGrafter"/>
</dbReference>
<evidence type="ECO:0000256" key="1">
    <source>
        <dbReference type="ARBA" id="ARBA00004123"/>
    </source>
</evidence>
<comment type="subcellular location">
    <subcellularLocation>
        <location evidence="1">Nucleus</location>
    </subcellularLocation>
</comment>
<evidence type="ECO:0000256" key="14">
    <source>
        <dbReference type="SAM" id="MobiDB-lite"/>
    </source>
</evidence>
<keyword evidence="6 13" id="KW-0238">DNA-binding</keyword>
<keyword evidence="8 13" id="KW-0539">Nucleus</keyword>
<feature type="region of interest" description="Disordered" evidence="14">
    <location>
        <begin position="587"/>
        <end position="696"/>
    </location>
</feature>
<comment type="function">
    <text evidence="9">Transcription factor that is necessary for cell cycle progression from G1 to S phase.</text>
</comment>
<dbReference type="InterPro" id="IPR052412">
    <property type="entry name" value="CC-Dev_Transcription_Reg"/>
</dbReference>
<feature type="region of interest" description="Disordered" evidence="14">
    <location>
        <begin position="253"/>
        <end position="315"/>
    </location>
</feature>
<feature type="compositionally biased region" description="Basic and acidic residues" evidence="14">
    <location>
        <begin position="614"/>
        <end position="633"/>
    </location>
</feature>
<feature type="compositionally biased region" description="Low complexity" evidence="14">
    <location>
        <begin position="303"/>
        <end position="314"/>
    </location>
</feature>
<feature type="compositionally biased region" description="Basic residues" evidence="14">
    <location>
        <begin position="675"/>
        <end position="693"/>
    </location>
</feature>
<evidence type="ECO:0000256" key="4">
    <source>
        <dbReference type="ARBA" id="ARBA00022843"/>
    </source>
</evidence>
<dbReference type="InterPro" id="IPR019102">
    <property type="entry name" value="TF_HMG_box_BBX_DUF2028"/>
</dbReference>
<evidence type="ECO:0000256" key="10">
    <source>
        <dbReference type="ARBA" id="ARBA00073049"/>
    </source>
</evidence>
<evidence type="ECO:0000256" key="12">
    <source>
        <dbReference type="ARBA" id="ARBA00082897"/>
    </source>
</evidence>
<evidence type="ECO:0000256" key="2">
    <source>
        <dbReference type="ARBA" id="ARBA00022499"/>
    </source>
</evidence>
<evidence type="ECO:0000256" key="5">
    <source>
        <dbReference type="ARBA" id="ARBA00023015"/>
    </source>
</evidence>
<dbReference type="PANTHER" id="PTHR13059">
    <property type="entry name" value="HMG-BOX TRANSCRIPTION FACTOR BBX"/>
    <property type="match status" value="1"/>
</dbReference>
<dbReference type="SUPFAM" id="SSF47095">
    <property type="entry name" value="HMG-box"/>
    <property type="match status" value="1"/>
</dbReference>
<dbReference type="SMART" id="SM00398">
    <property type="entry name" value="HMG"/>
    <property type="match status" value="1"/>
</dbReference>
<comment type="caution">
    <text evidence="16">The sequence shown here is derived from an EMBL/GenBank/DDBJ whole genome shotgun (WGS) entry which is preliminary data.</text>
</comment>
<evidence type="ECO:0000256" key="9">
    <source>
        <dbReference type="ARBA" id="ARBA00056859"/>
    </source>
</evidence>
<dbReference type="AlphaFoldDB" id="A0A5C6P5S6"/>
<evidence type="ECO:0000256" key="7">
    <source>
        <dbReference type="ARBA" id="ARBA00023163"/>
    </source>
</evidence>
<dbReference type="PROSITE" id="PS50118">
    <property type="entry name" value="HMG_BOX_2"/>
    <property type="match status" value="1"/>
</dbReference>
<name>A0A5C6P5S6_9TELE</name>
<feature type="region of interest" description="Disordered" evidence="14">
    <location>
        <begin position="35"/>
        <end position="108"/>
    </location>
</feature>
<feature type="compositionally biased region" description="Polar residues" evidence="14">
    <location>
        <begin position="75"/>
        <end position="96"/>
    </location>
</feature>
<keyword evidence="4" id="KW-0832">Ubl conjugation</keyword>
<dbReference type="InterPro" id="IPR009071">
    <property type="entry name" value="HMG_box_dom"/>
</dbReference>
<dbReference type="InterPro" id="IPR036910">
    <property type="entry name" value="HMG_box_dom_sf"/>
</dbReference>
<evidence type="ECO:0000313" key="17">
    <source>
        <dbReference type="Proteomes" id="UP000324091"/>
    </source>
</evidence>
<protein>
    <recommendedName>
        <fullName evidence="10">HMG box transcription factor BBX</fullName>
    </recommendedName>
    <alternativeName>
        <fullName evidence="12">Bobby sox homolog</fullName>
    </alternativeName>
    <alternativeName>
        <fullName evidence="11">HMG box-containing protein 2</fullName>
    </alternativeName>
</protein>
<feature type="DNA-binding region" description="HMG box" evidence="13">
    <location>
        <begin position="108"/>
        <end position="176"/>
    </location>
</feature>
<gene>
    <name evidence="16" type="ORF">D4764_14G0002700</name>
</gene>
<evidence type="ECO:0000256" key="6">
    <source>
        <dbReference type="ARBA" id="ARBA00023125"/>
    </source>
</evidence>
<keyword evidence="3" id="KW-0597">Phosphoprotein</keyword>
<feature type="region of interest" description="Disordered" evidence="14">
    <location>
        <begin position="342"/>
        <end position="554"/>
    </location>
</feature>
<evidence type="ECO:0000313" key="16">
    <source>
        <dbReference type="EMBL" id="TWW74269.1"/>
    </source>
</evidence>
<evidence type="ECO:0000256" key="8">
    <source>
        <dbReference type="ARBA" id="ARBA00023242"/>
    </source>
</evidence>
<feature type="domain" description="HMG box" evidence="15">
    <location>
        <begin position="108"/>
        <end position="176"/>
    </location>
</feature>
<accession>A0A5C6P5S6</accession>
<keyword evidence="17" id="KW-1185">Reference proteome</keyword>
<feature type="compositionally biased region" description="Basic and acidic residues" evidence="14">
    <location>
        <begin position="528"/>
        <end position="539"/>
    </location>
</feature>
<dbReference type="GO" id="GO:0005634">
    <property type="term" value="C:nucleus"/>
    <property type="evidence" value="ECO:0007669"/>
    <property type="project" value="UniProtKB-SubCell"/>
</dbReference>
<evidence type="ECO:0000259" key="15">
    <source>
        <dbReference type="PROSITE" id="PS50118"/>
    </source>
</evidence>
<feature type="compositionally biased region" description="Acidic residues" evidence="14">
    <location>
        <begin position="38"/>
        <end position="50"/>
    </location>
</feature>
<dbReference type="PANTHER" id="PTHR13059:SF10">
    <property type="entry name" value="HMG BOX TRANSCRIPTION FACTOR BBX"/>
    <property type="match status" value="1"/>
</dbReference>
<feature type="compositionally biased region" description="Pro residues" evidence="14">
    <location>
        <begin position="61"/>
        <end position="70"/>
    </location>
</feature>